<dbReference type="SUPFAM" id="SSF102198">
    <property type="entry name" value="Putative cyclase"/>
    <property type="match status" value="1"/>
</dbReference>
<accession>A0A5N0T6I5</accession>
<name>A0A5N0T6I5_9GAMM</name>
<comment type="caution">
    <text evidence="1">The sequence shown here is derived from an EMBL/GenBank/DDBJ whole genome shotgun (WGS) entry which is preliminary data.</text>
</comment>
<evidence type="ECO:0000313" key="1">
    <source>
        <dbReference type="EMBL" id="KAA9130573.1"/>
    </source>
</evidence>
<gene>
    <name evidence="1" type="ORF">F3N42_12875</name>
</gene>
<dbReference type="RefSeq" id="WP_150864877.1">
    <property type="nucleotide sequence ID" value="NZ_VYXP01000007.1"/>
</dbReference>
<sequence length="266" mass="27992">MIARIDWHGRELAVDLARGRSIAIGLDPHGPQPAFFTESPATAAPMRAGGFVGSVAEGGSCNAEVVNFIPHCHGTHTECVGHITALAEHVQDTIYAGPALARVVSLAPADDADGSVNAGGPVYTDAGLAAALEAAGDVPFDALVIRARPADEALKSRDYGEHTYPVLEPAAIRRLAALPLKHLLIDTPSLDTAHDGGKLANHRTWWGLGNAPVHPDTDAGRRSITEMIFAPDDLADGWYWLQLELSPVLGDATASRPMLYPVDGLA</sequence>
<keyword evidence="2" id="KW-1185">Reference proteome</keyword>
<dbReference type="InterPro" id="IPR007325">
    <property type="entry name" value="KFase/CYL"/>
</dbReference>
<dbReference type="Proteomes" id="UP000325372">
    <property type="component" value="Unassembled WGS sequence"/>
</dbReference>
<dbReference type="AlphaFoldDB" id="A0A5N0T6I5"/>
<protein>
    <submittedName>
        <fullName evidence="1">Cyclase family protein</fullName>
    </submittedName>
</protein>
<dbReference type="Gene3D" id="3.50.30.50">
    <property type="entry name" value="Putative cyclase"/>
    <property type="match status" value="1"/>
</dbReference>
<evidence type="ECO:0000313" key="2">
    <source>
        <dbReference type="Proteomes" id="UP000325372"/>
    </source>
</evidence>
<proteinExistence type="predicted"/>
<dbReference type="InterPro" id="IPR037175">
    <property type="entry name" value="KFase_sf"/>
</dbReference>
<organism evidence="1 2">
    <name type="scientific">Marinihelvus fidelis</name>
    <dbReference type="NCBI Taxonomy" id="2613842"/>
    <lineage>
        <taxon>Bacteria</taxon>
        <taxon>Pseudomonadati</taxon>
        <taxon>Pseudomonadota</taxon>
        <taxon>Gammaproteobacteria</taxon>
        <taxon>Chromatiales</taxon>
        <taxon>Wenzhouxiangellaceae</taxon>
        <taxon>Marinihelvus</taxon>
    </lineage>
</organism>
<dbReference type="GO" id="GO:0019441">
    <property type="term" value="P:L-tryptophan catabolic process to kynurenine"/>
    <property type="evidence" value="ECO:0007669"/>
    <property type="project" value="InterPro"/>
</dbReference>
<dbReference type="GO" id="GO:0004061">
    <property type="term" value="F:arylformamidase activity"/>
    <property type="evidence" value="ECO:0007669"/>
    <property type="project" value="InterPro"/>
</dbReference>
<dbReference type="Pfam" id="PF04199">
    <property type="entry name" value="Cyclase"/>
    <property type="match status" value="1"/>
</dbReference>
<reference evidence="1 2" key="1">
    <citation type="submission" date="2019-09" db="EMBL/GenBank/DDBJ databases">
        <title>Wenzhouxiangella sp. Genome sequencing and assembly.</title>
        <authorList>
            <person name="Zhang R."/>
        </authorList>
    </citation>
    <scope>NUCLEOTIDE SEQUENCE [LARGE SCALE GENOMIC DNA]</scope>
    <source>
        <strain evidence="1 2">W260</strain>
    </source>
</reference>
<dbReference type="EMBL" id="VYXP01000007">
    <property type="protein sequence ID" value="KAA9130573.1"/>
    <property type="molecule type" value="Genomic_DNA"/>
</dbReference>